<dbReference type="PROSITE" id="PS50092">
    <property type="entry name" value="TSP1"/>
    <property type="match status" value="4"/>
</dbReference>
<dbReference type="Gene3D" id="1.10.533.10">
    <property type="entry name" value="Death Domain, Fas"/>
    <property type="match status" value="1"/>
</dbReference>
<dbReference type="InterPro" id="IPR011029">
    <property type="entry name" value="DEATH-like_dom_sf"/>
</dbReference>
<dbReference type="Gene3D" id="3.40.220.10">
    <property type="entry name" value="Leucine Aminopeptidase, subunit E, domain 1"/>
    <property type="match status" value="1"/>
</dbReference>
<dbReference type="InterPro" id="IPR013083">
    <property type="entry name" value="Znf_RING/FYVE/PHD"/>
</dbReference>
<dbReference type="Pfam" id="PF00531">
    <property type="entry name" value="Death"/>
    <property type="match status" value="1"/>
</dbReference>
<protein>
    <recommendedName>
        <fullName evidence="6">PARP</fullName>
    </recommendedName>
</protein>
<dbReference type="SUPFAM" id="SSF47986">
    <property type="entry name" value="DEATH domain"/>
    <property type="match status" value="1"/>
</dbReference>
<dbReference type="SUPFAM" id="SSF52949">
    <property type="entry name" value="Macro domain-like"/>
    <property type="match status" value="1"/>
</dbReference>
<accession>A0A8B6FQB9</accession>
<dbReference type="InterPro" id="IPR000488">
    <property type="entry name" value="Death_dom"/>
</dbReference>
<evidence type="ECO:0000313" key="4">
    <source>
        <dbReference type="EMBL" id="VDI52671.1"/>
    </source>
</evidence>
<dbReference type="SMART" id="SM00209">
    <property type="entry name" value="TSP1"/>
    <property type="match status" value="4"/>
</dbReference>
<dbReference type="OrthoDB" id="6159649at2759"/>
<dbReference type="SMART" id="SM00506">
    <property type="entry name" value="A1pp"/>
    <property type="match status" value="1"/>
</dbReference>
<dbReference type="InterPro" id="IPR058913">
    <property type="entry name" value="Integrase_dom_put"/>
</dbReference>
<dbReference type="PROSITE" id="PS51154">
    <property type="entry name" value="MACRO"/>
    <property type="match status" value="1"/>
</dbReference>
<dbReference type="Proteomes" id="UP000596742">
    <property type="component" value="Unassembled WGS sequence"/>
</dbReference>
<dbReference type="Gene3D" id="3.30.40.10">
    <property type="entry name" value="Zinc/RING finger domain, C3HC4 (zinc finger)"/>
    <property type="match status" value="1"/>
</dbReference>
<gene>
    <name evidence="4" type="ORF">MGAL_10B037669</name>
</gene>
<evidence type="ECO:0000259" key="2">
    <source>
        <dbReference type="PROSITE" id="PS50017"/>
    </source>
</evidence>
<dbReference type="SUPFAM" id="SSF57903">
    <property type="entry name" value="FYVE/PHD zinc finger"/>
    <property type="match status" value="1"/>
</dbReference>
<dbReference type="FunFam" id="2.20.100.10:FF:000001">
    <property type="entry name" value="semaphorin-5A isoform X1"/>
    <property type="match status" value="4"/>
</dbReference>
<dbReference type="SUPFAM" id="SSF52540">
    <property type="entry name" value="P-loop containing nucleoside triphosphate hydrolases"/>
    <property type="match status" value="1"/>
</dbReference>
<organism evidence="4 5">
    <name type="scientific">Mytilus galloprovincialis</name>
    <name type="common">Mediterranean mussel</name>
    <dbReference type="NCBI Taxonomy" id="29158"/>
    <lineage>
        <taxon>Eukaryota</taxon>
        <taxon>Metazoa</taxon>
        <taxon>Spiralia</taxon>
        <taxon>Lophotrochozoa</taxon>
        <taxon>Mollusca</taxon>
        <taxon>Bivalvia</taxon>
        <taxon>Autobranchia</taxon>
        <taxon>Pteriomorphia</taxon>
        <taxon>Mytilida</taxon>
        <taxon>Mytiloidea</taxon>
        <taxon>Mytilidae</taxon>
        <taxon>Mytilinae</taxon>
        <taxon>Mytilus</taxon>
    </lineage>
</organism>
<dbReference type="CDD" id="cd01670">
    <property type="entry name" value="Death"/>
    <property type="match status" value="1"/>
</dbReference>
<feature type="domain" description="Death" evidence="2">
    <location>
        <begin position="1722"/>
        <end position="1777"/>
    </location>
</feature>
<dbReference type="CDD" id="cd02907">
    <property type="entry name" value="Macro_Af1521_BAL-like"/>
    <property type="match status" value="1"/>
</dbReference>
<sequence length="2200" mass="248376">MSRTLNTVENYCVICFRNAEDALLACKRSHTINNCKLKVQVFYDCLGVPAGYEGSNFKPLAPLVITGIDNYKINFLKHSTTKRAAIEKQLQDIYAQITWPSSTQDSKITIDCALTKETKDYHKLTKSWEENVKKNISSFVDALVTEKHSILQDAWGPVMKKLREINISDPDGVTVIVEKPPVCEIIIAGYTVPVKEVSDKIKQIINDVSADLDRKKQSIQEYIKLRHHQLLILVYTHFKDKVKQRFEKMDVKIDTKKLVITFKGLSGNISSAKVMMFETINDITSASFGTKSPAYIQFLQKQEVKKYVGKKIKDNCLIGVWDIQGNTITMYAMSDADALAASTILKDCVVETQVYVDNLQKSVMRSPKWAQYIQAIQDEYERKSIISQIIEDKQGQITLYCTSKGEAGIIKQKIQGYFNRGVYSAAGGQEVLVMHRDITGLDVDVIVNAANKDLAHSGGLGKDLVIKGGKSIQDECDLFRSYNGKLTDGECYCSKPGLLSCKMIVHAVGPVWQGGSYNEEDSLQQCVETALVETEKHKHTSIAIPALCTGICGYPPIMATRAIAQAVRDYFKRSKSSIVQTVYLCDVNENSVDLFVKAGDKLFDQEKDGKRKYDGQQTVPIYERLKNEADVTILQTLLARGHYRSYHNRVYLGGPCNVGKSSLASLLIGENAPLEWHSTDSLVIYFGRNGIDLETKTMIPIRKDSFGHDVLSQVLRSEPILDTPEFYTKKETVESTANIQTPCPKVSNQNENNSFIEQKKENPGHASIIPSDSKVSINEVAENPKHIQQMKTGILDDSSISALAQTPFSISHDIKRELKRGQYEIKIAPSDLVDFGGQKSFDMTHQLFIQQRGEFLLLFDCRKSLTDRLEEYKYRDTTTADIFRHWVDSILIYCPDDNEVTPTILFVATHSDSFCRDEVIRRKAVAVEHLSEMFRNHHMNSRIIYDDVFFINATEKTDPEIERLKAKIVDIATRQSSWGKPMPISWVPLEMQLDKMKSLNISIIEKSAIMKLNSSNDDLALDERELEYFLKMQHSLGKMLYFGQHGLGKFIVVQPTSLVEILRAFITDEIFWPQNGQLSSILQNLNNTGKLLKKDLLKLWAQPVFSSIMPTDECKEFMIDVLLHLDILIEPKGYKGPRTLLAEYFLVPCIVQKKTAKGVLSYPNINERAICLSYQMKSSVPSAISYKLLGAAVHVWPLKIINDNLCLYNKAANFCIDKNNELYISVEEKRVVAILINCQSRKYIPSGIAASIQECLTLALTKVIQFYQNNFGSFHMNPDGSSLFEMNVGVICGKQICFIPVVEVSKKKSWICRLDTKHNTDDLQVWEFKDYQGCPPSCTGNKACKWGQKALACDECNHWYHATCTGIDTLEYTDLANTSVSWHCVVCNICNYSTVLYDLLDSADIDGDWSSFGSWSPWSLCNVTCGGGTKSRSKNRTCTNPEPKYGGQSCEGSTIETFAVLCNSMACPIDGDWSSFGSWNPWSSCNVTCGGGTKSRSKNRTCTNPEPKYGGQSCEGSTTETSAVLCNYMACPIDGGWSSYYVWSFWSMCSVTCGGGVKSRSRNRTCSNPEPKYGGKQCMGNEMENVTSDCNMSPCPIDGGWSSYDVWSSWSVCSVTCGGGVKSRSRNRTCSNPEPKYGGKQCIGNEVENVTFDCNMSPCPIDGGWSSYDVWSSWSICRDIDDVNDDTIATEGESVQYLRLQQVPGDSVLEELSQQIGNCVIQLGIELGLDSNTIDETMYRMYKDLFGQTFDILKKWKERNGKKATYGALLSALAHVGGRGIPFVKCQLLCCLLCVADHDVTGIPYPGDDASVPELVQYYHQLCYTSLQICGFLLFVHGTFMSCSMLKRLKRRLNIRRRNNQSPLPTVVRTILALHRNGLSNVGYRYMWRTLNIGFGLCVTQSRARLCLRTIDQQGVLNRSHRVLRRRVYYNRGPNYLIHVDGYDKLKPYGIAIHGAIDGYSRKLLWLIASPSNNNPRYVGYWYLNWIKQRKMLPRVVRSDAGTENVIMRDLQRSLRHNQNDEMSGQNSFLVGRSVANQRIERLWGTLKTSFTQFWRNRFQDFQDTGLLNVSCPVHKECVRFCFLSVIQHQLDMFAENWNSHRIRRQRAEVVTPSGIPNMLYYQPEIFGGRDCSFPLPCNLQTIDNLIEEYTENFPEHGCSNEFINIVELLTGNRRDQFPIITSYDDAELLFRTLIAALPN</sequence>
<dbReference type="InterPro" id="IPR027417">
    <property type="entry name" value="P-loop_NTPase"/>
</dbReference>
<dbReference type="Gene3D" id="2.20.100.10">
    <property type="entry name" value="Thrombospondin type-1 (TSP1) repeat"/>
    <property type="match status" value="4"/>
</dbReference>
<keyword evidence="5" id="KW-1185">Reference proteome</keyword>
<dbReference type="PANTHER" id="PTHR46791:SF13">
    <property type="entry name" value="CLR5 DOMAIN-CONTAINING PROTEIN"/>
    <property type="match status" value="1"/>
</dbReference>
<dbReference type="Pfam" id="PF00090">
    <property type="entry name" value="TSP_1"/>
    <property type="match status" value="4"/>
</dbReference>
<dbReference type="InterPro" id="IPR057044">
    <property type="entry name" value="PARP14_KH_1"/>
</dbReference>
<dbReference type="InterPro" id="IPR002589">
    <property type="entry name" value="Macro_dom"/>
</dbReference>
<dbReference type="GO" id="GO:0007165">
    <property type="term" value="P:signal transduction"/>
    <property type="evidence" value="ECO:0007669"/>
    <property type="project" value="InterPro"/>
</dbReference>
<dbReference type="InterPro" id="IPR043472">
    <property type="entry name" value="Macro_dom-like"/>
</dbReference>
<dbReference type="PANTHER" id="PTHR46791">
    <property type="entry name" value="EXPRESSED PROTEIN"/>
    <property type="match status" value="1"/>
</dbReference>
<dbReference type="InterPro" id="IPR000884">
    <property type="entry name" value="TSP1_rpt"/>
</dbReference>
<dbReference type="InterPro" id="IPR036383">
    <property type="entry name" value="TSP1_rpt_sf"/>
</dbReference>
<dbReference type="Pfam" id="PF01661">
    <property type="entry name" value="Macro"/>
    <property type="match status" value="1"/>
</dbReference>
<reference evidence="4" key="1">
    <citation type="submission" date="2018-11" db="EMBL/GenBank/DDBJ databases">
        <authorList>
            <person name="Alioto T."/>
            <person name="Alioto T."/>
        </authorList>
    </citation>
    <scope>NUCLEOTIDE SEQUENCE</scope>
</reference>
<dbReference type="InterPro" id="IPR011011">
    <property type="entry name" value="Znf_FYVE_PHD"/>
</dbReference>
<dbReference type="Gene3D" id="3.40.50.300">
    <property type="entry name" value="P-loop containing nucleotide triphosphate hydrolases"/>
    <property type="match status" value="1"/>
</dbReference>
<evidence type="ECO:0000259" key="3">
    <source>
        <dbReference type="PROSITE" id="PS51154"/>
    </source>
</evidence>
<evidence type="ECO:0008006" key="6">
    <source>
        <dbReference type="Google" id="ProtNLM"/>
    </source>
</evidence>
<dbReference type="SUPFAM" id="SSF82895">
    <property type="entry name" value="TSP-1 type 1 repeat"/>
    <property type="match status" value="4"/>
</dbReference>
<keyword evidence="1" id="KW-1015">Disulfide bond</keyword>
<evidence type="ECO:0000313" key="5">
    <source>
        <dbReference type="Proteomes" id="UP000596742"/>
    </source>
</evidence>
<evidence type="ECO:0000256" key="1">
    <source>
        <dbReference type="ARBA" id="ARBA00023157"/>
    </source>
</evidence>
<dbReference type="EMBL" id="UYJE01007206">
    <property type="protein sequence ID" value="VDI52671.1"/>
    <property type="molecule type" value="Genomic_DNA"/>
</dbReference>
<dbReference type="Pfam" id="PF24764">
    <property type="entry name" value="rva_4"/>
    <property type="match status" value="1"/>
</dbReference>
<dbReference type="Pfam" id="PF23084">
    <property type="entry name" value="KH_PARP14_1"/>
    <property type="match status" value="1"/>
</dbReference>
<proteinExistence type="predicted"/>
<feature type="domain" description="Macro" evidence="3">
    <location>
        <begin position="418"/>
        <end position="603"/>
    </location>
</feature>
<comment type="caution">
    <text evidence="4">The sequence shown here is derived from an EMBL/GenBank/DDBJ whole genome shotgun (WGS) entry which is preliminary data.</text>
</comment>
<name>A0A8B6FQB9_MYTGA</name>
<dbReference type="PROSITE" id="PS50017">
    <property type="entry name" value="DEATH_DOMAIN"/>
    <property type="match status" value="1"/>
</dbReference>